<dbReference type="EMBL" id="AOTZ01000009">
    <property type="protein sequence ID" value="EZP75259.1"/>
    <property type="molecule type" value="Genomic_DNA"/>
</dbReference>
<evidence type="ECO:0000313" key="1">
    <source>
        <dbReference type="EMBL" id="EZP75259.1"/>
    </source>
</evidence>
<dbReference type="GO" id="GO:0008483">
    <property type="term" value="F:transaminase activity"/>
    <property type="evidence" value="ECO:0007669"/>
    <property type="project" value="UniProtKB-KW"/>
</dbReference>
<name>A0ABC9VAV5_9BACL</name>
<comment type="caution">
    <text evidence="1">The sequence shown here is derived from an EMBL/GenBank/DDBJ whole genome shotgun (WGS) entry which is preliminary data.</text>
</comment>
<gene>
    <name evidence="1" type="ORF">H839_17203</name>
</gene>
<organism evidence="1 2">
    <name type="scientific">Parageobacillus genomosp. 1</name>
    <dbReference type="NCBI Taxonomy" id="1295642"/>
    <lineage>
        <taxon>Bacteria</taxon>
        <taxon>Bacillati</taxon>
        <taxon>Bacillota</taxon>
        <taxon>Bacilli</taxon>
        <taxon>Bacillales</taxon>
        <taxon>Anoxybacillaceae</taxon>
        <taxon>Parageobacillus</taxon>
    </lineage>
</organism>
<dbReference type="InterPro" id="IPR015422">
    <property type="entry name" value="PyrdxlP-dep_Trfase_small"/>
</dbReference>
<dbReference type="SUPFAM" id="SSF53383">
    <property type="entry name" value="PLP-dependent transferases"/>
    <property type="match status" value="1"/>
</dbReference>
<keyword evidence="2" id="KW-1185">Reference proteome</keyword>
<dbReference type="AlphaFoldDB" id="A0ABC9VAV5"/>
<accession>A0ABC9VAV5</accession>
<evidence type="ECO:0000313" key="2">
    <source>
        <dbReference type="Proteomes" id="UP000023566"/>
    </source>
</evidence>
<dbReference type="InterPro" id="IPR000653">
    <property type="entry name" value="DegT/StrS_aminotransferase"/>
</dbReference>
<sequence length="78" mass="8876">MLDERVEARRAIFECYVQALGDIEDVHFMPELEGAISNHWLTMLTIDQQTLGVTSMDIINALAKGNIEARPVWKPLHL</sequence>
<dbReference type="Pfam" id="PF01041">
    <property type="entry name" value="DegT_DnrJ_EryC1"/>
    <property type="match status" value="1"/>
</dbReference>
<keyword evidence="1" id="KW-0808">Transferase</keyword>
<keyword evidence="1" id="KW-0032">Aminotransferase</keyword>
<dbReference type="Proteomes" id="UP000023566">
    <property type="component" value="Chromosome"/>
</dbReference>
<dbReference type="InterPro" id="IPR015424">
    <property type="entry name" value="PyrdxlP-dep_Trfase"/>
</dbReference>
<reference evidence="1 2" key="1">
    <citation type="journal article" date="2014" name="Appl. Microbiol. Biotechnol.">
        <title>Transformable facultative thermophile Geobacillus stearothermophilus NUB3621 as a host strain for metabolic engineering.</title>
        <authorList>
            <person name="Blanchard K."/>
            <person name="Robic S."/>
            <person name="Matsumura I."/>
        </authorList>
    </citation>
    <scope>NUCLEOTIDE SEQUENCE [LARGE SCALE GENOMIC DNA]</scope>
    <source>
        <strain evidence="1 2">NUB3621</strain>
    </source>
</reference>
<proteinExistence type="predicted"/>
<protein>
    <submittedName>
        <fullName evidence="1">DegT/DnrJ/EryC1/StrS aminotransferase</fullName>
    </submittedName>
</protein>
<dbReference type="RefSeq" id="WP_070104944.1">
    <property type="nucleotide sequence ID" value="NZ_CM002692.1"/>
</dbReference>
<dbReference type="Gene3D" id="3.90.1150.10">
    <property type="entry name" value="Aspartate Aminotransferase, domain 1"/>
    <property type="match status" value="1"/>
</dbReference>